<keyword evidence="7 9" id="KW-0233">DNA recombination</keyword>
<gene>
    <name evidence="9" type="primary">radB</name>
    <name evidence="11" type="ordered locus">Metev_0095</name>
</gene>
<dbReference type="GO" id="GO:0006310">
    <property type="term" value="P:DNA recombination"/>
    <property type="evidence" value="ECO:0007669"/>
    <property type="project" value="UniProtKB-UniRule"/>
</dbReference>
<dbReference type="InterPro" id="IPR013632">
    <property type="entry name" value="Rad51_C"/>
</dbReference>
<proteinExistence type="inferred from homology"/>
<dbReference type="GO" id="GO:0005524">
    <property type="term" value="F:ATP binding"/>
    <property type="evidence" value="ECO:0007669"/>
    <property type="project" value="UniProtKB-UniRule"/>
</dbReference>
<keyword evidence="3 9" id="KW-0547">Nucleotide-binding</keyword>
<dbReference type="Gene3D" id="3.40.50.300">
    <property type="entry name" value="P-loop containing nucleotide triphosphate hydrolases"/>
    <property type="match status" value="1"/>
</dbReference>
<dbReference type="InterPro" id="IPR003593">
    <property type="entry name" value="AAA+_ATPase"/>
</dbReference>
<dbReference type="InterPro" id="IPR027417">
    <property type="entry name" value="P-loop_NTPase"/>
</dbReference>
<reference evidence="11 12" key="1">
    <citation type="submission" date="2010-06" db="EMBL/GenBank/DDBJ databases">
        <title>Complete sequence chromosome of Methanohalobium evestigatum Z-7303.</title>
        <authorList>
            <consortium name="US DOE Joint Genome Institute"/>
            <person name="Lucas S."/>
            <person name="Copeland A."/>
            <person name="Lapidus A."/>
            <person name="Cheng J.-F."/>
            <person name="Bruce D."/>
            <person name="Goodwin L."/>
            <person name="Pitluck S."/>
            <person name="Saunders E."/>
            <person name="Detter J.C."/>
            <person name="Han C."/>
            <person name="Tapia R."/>
            <person name="Land M."/>
            <person name="Hauser L."/>
            <person name="Kyrpides N."/>
            <person name="Mikhailova N."/>
            <person name="Sieprawska-Lupa M."/>
            <person name="Whitman W.B."/>
            <person name="Anderson I."/>
            <person name="Woyke T."/>
        </authorList>
    </citation>
    <scope>NUCLEOTIDE SEQUENCE [LARGE SCALE GENOMIC DNA]</scope>
    <source>
        <strain evidence="12">ATCC BAA-1072 / DSM 3721 / NBRC 107634 / OCM 161 / Z-7303</strain>
    </source>
</reference>
<dbReference type="STRING" id="644295.Metev_0095"/>
<dbReference type="CDD" id="cd01394">
    <property type="entry name" value="archRadB"/>
    <property type="match status" value="1"/>
</dbReference>
<evidence type="ECO:0000256" key="4">
    <source>
        <dbReference type="ARBA" id="ARBA00022763"/>
    </source>
</evidence>
<evidence type="ECO:0000256" key="8">
    <source>
        <dbReference type="ARBA" id="ARBA00024641"/>
    </source>
</evidence>
<dbReference type="PANTHER" id="PTHR22942">
    <property type="entry name" value="RECA/RAD51/RADA DNA STRAND-PAIRING FAMILY MEMBER"/>
    <property type="match status" value="1"/>
</dbReference>
<keyword evidence="6 9" id="KW-0238">DNA-binding</keyword>
<comment type="function">
    <text evidence="8 9">Involved in DNA repair and in homologous recombination. May regulate the cleavage reactions of the branch-structured DNA. Has a very weak ATPase activity that is not stimulated by DNA. Binds DNA but does not promote DNA strands exchange.</text>
</comment>
<sequence length="222" mass="24672">MSVRLPSGCKPLDNLLGGGFETGIVSQVYGEPGSGKTNLCIQLSVECVKQEKKVIYVDTEALSPDRFKQIAGDNSKEIAQNIIIYEPFNFEEQYSAIKDTEKISEENIGLIIVDSATAFYRFELENEDSSIQTRRELSNQIGYLHGLARKHSLSVVITNQIYTDASTGEVKPIGGSGIEHLSKTILQFERTGNNKRRAILQKHRSRPEGETCEFMIGPDGLK</sequence>
<dbReference type="SUPFAM" id="SSF52540">
    <property type="entry name" value="P-loop containing nucleoside triphosphate hydrolases"/>
    <property type="match status" value="1"/>
</dbReference>
<dbReference type="GO" id="GO:0003684">
    <property type="term" value="F:damaged DNA binding"/>
    <property type="evidence" value="ECO:0007669"/>
    <property type="project" value="UniProtKB-UniRule"/>
</dbReference>
<feature type="domain" description="RecA family profile 1" evidence="10">
    <location>
        <begin position="1"/>
        <end position="161"/>
    </location>
</feature>
<evidence type="ECO:0000313" key="11">
    <source>
        <dbReference type="EMBL" id="ADI73027.1"/>
    </source>
</evidence>
<dbReference type="PANTHER" id="PTHR22942:SF47">
    <property type="entry name" value="DNA REPAIR AND RECOMBINATION PROTEIN RADB"/>
    <property type="match status" value="1"/>
</dbReference>
<dbReference type="Proteomes" id="UP000000391">
    <property type="component" value="Chromosome"/>
</dbReference>
<evidence type="ECO:0000256" key="9">
    <source>
        <dbReference type="HAMAP-Rule" id="MF_00350"/>
    </source>
</evidence>
<evidence type="ECO:0000256" key="1">
    <source>
        <dbReference type="ARBA" id="ARBA00006876"/>
    </source>
</evidence>
<evidence type="ECO:0000256" key="3">
    <source>
        <dbReference type="ARBA" id="ARBA00022741"/>
    </source>
</evidence>
<protein>
    <recommendedName>
        <fullName evidence="2 9">DNA repair and recombination protein RadB</fullName>
    </recommendedName>
</protein>
<name>D7E605_METEZ</name>
<keyword evidence="12" id="KW-1185">Reference proteome</keyword>
<evidence type="ECO:0000256" key="5">
    <source>
        <dbReference type="ARBA" id="ARBA00022840"/>
    </source>
</evidence>
<evidence type="ECO:0000256" key="2">
    <source>
        <dbReference type="ARBA" id="ARBA00018143"/>
    </source>
</evidence>
<accession>D7E605</accession>
<dbReference type="PRINTS" id="PR01874">
    <property type="entry name" value="DNAREPAIRADA"/>
</dbReference>
<dbReference type="GO" id="GO:0140664">
    <property type="term" value="F:ATP-dependent DNA damage sensor activity"/>
    <property type="evidence" value="ECO:0007669"/>
    <property type="project" value="InterPro"/>
</dbReference>
<dbReference type="GO" id="GO:0006281">
    <property type="term" value="P:DNA repair"/>
    <property type="evidence" value="ECO:0007669"/>
    <property type="project" value="UniProtKB-UniRule"/>
</dbReference>
<dbReference type="PIRSF" id="PIRSF003336">
    <property type="entry name" value="RadB"/>
    <property type="match status" value="1"/>
</dbReference>
<dbReference type="NCBIfam" id="TIGR02237">
    <property type="entry name" value="recomb_radB"/>
    <property type="match status" value="1"/>
</dbReference>
<evidence type="ECO:0000259" key="10">
    <source>
        <dbReference type="PROSITE" id="PS50162"/>
    </source>
</evidence>
<comment type="similarity">
    <text evidence="1 9">Belongs to the eukaryotic RecA-like protein family. RadB subfamily.</text>
</comment>
<dbReference type="GeneID" id="9345706"/>
<dbReference type="InterPro" id="IPR020588">
    <property type="entry name" value="RecA_ATP-bd"/>
</dbReference>
<dbReference type="Pfam" id="PF08423">
    <property type="entry name" value="Rad51"/>
    <property type="match status" value="1"/>
</dbReference>
<dbReference type="InterPro" id="IPR011939">
    <property type="entry name" value="DNA_repair_and_recomb_RadB"/>
</dbReference>
<dbReference type="RefSeq" id="WP_013193595.1">
    <property type="nucleotide sequence ID" value="NC_014253.1"/>
</dbReference>
<dbReference type="EMBL" id="CP002069">
    <property type="protein sequence ID" value="ADI73027.1"/>
    <property type="molecule type" value="Genomic_DNA"/>
</dbReference>
<dbReference type="PROSITE" id="PS50162">
    <property type="entry name" value="RECA_2"/>
    <property type="match status" value="1"/>
</dbReference>
<evidence type="ECO:0000313" key="12">
    <source>
        <dbReference type="Proteomes" id="UP000000391"/>
    </source>
</evidence>
<evidence type="ECO:0000256" key="6">
    <source>
        <dbReference type="ARBA" id="ARBA00023125"/>
    </source>
</evidence>
<dbReference type="AlphaFoldDB" id="D7E605"/>
<dbReference type="KEGG" id="mev:Metev_0095"/>
<dbReference type="HAMAP" id="MF_00350">
    <property type="entry name" value="RadB"/>
    <property type="match status" value="1"/>
</dbReference>
<organism evidence="11 12">
    <name type="scientific">Methanohalobium evestigatum (strain ATCC BAA-1072 / DSM 3721 / NBRC 107634 / OCM 161 / Z-7303)</name>
    <dbReference type="NCBI Taxonomy" id="644295"/>
    <lineage>
        <taxon>Archaea</taxon>
        <taxon>Methanobacteriati</taxon>
        <taxon>Methanobacteriota</taxon>
        <taxon>Stenosarchaea group</taxon>
        <taxon>Methanomicrobia</taxon>
        <taxon>Methanosarcinales</taxon>
        <taxon>Methanosarcinaceae</taxon>
        <taxon>Methanohalobium</taxon>
    </lineage>
</organism>
<dbReference type="SMART" id="SM00382">
    <property type="entry name" value="AAA"/>
    <property type="match status" value="1"/>
</dbReference>
<keyword evidence="5 9" id="KW-0067">ATP-binding</keyword>
<keyword evidence="4 9" id="KW-0227">DNA damage</keyword>
<evidence type="ECO:0000256" key="7">
    <source>
        <dbReference type="ARBA" id="ARBA00023172"/>
    </source>
</evidence>
<dbReference type="HOGENOM" id="CLU_041732_2_0_2"/>
<dbReference type="OrthoDB" id="17644at2157"/>